<organism evidence="2 3">
    <name type="scientific">Diutina rugosa</name>
    <name type="common">Yeast</name>
    <name type="synonym">Candida rugosa</name>
    <dbReference type="NCBI Taxonomy" id="5481"/>
    <lineage>
        <taxon>Eukaryota</taxon>
        <taxon>Fungi</taxon>
        <taxon>Dikarya</taxon>
        <taxon>Ascomycota</taxon>
        <taxon>Saccharomycotina</taxon>
        <taxon>Pichiomycetes</taxon>
        <taxon>Debaryomycetaceae</taxon>
        <taxon>Diutina</taxon>
    </lineage>
</organism>
<dbReference type="SUPFAM" id="SSF53098">
    <property type="entry name" value="Ribonuclease H-like"/>
    <property type="match status" value="1"/>
</dbReference>
<comment type="caution">
    <text evidence="2">The sequence shown here is derived from an EMBL/GenBank/DDBJ whole genome shotgun (WGS) entry which is preliminary data.</text>
</comment>
<dbReference type="Gene3D" id="3.30.420.10">
    <property type="entry name" value="Ribonuclease H-like superfamily/Ribonuclease H"/>
    <property type="match status" value="1"/>
</dbReference>
<dbReference type="InterPro" id="IPR012337">
    <property type="entry name" value="RNaseH-like_sf"/>
</dbReference>
<dbReference type="GO" id="GO:0003676">
    <property type="term" value="F:nucleic acid binding"/>
    <property type="evidence" value="ECO:0007669"/>
    <property type="project" value="InterPro"/>
</dbReference>
<dbReference type="InterPro" id="IPR036397">
    <property type="entry name" value="RNaseH_sf"/>
</dbReference>
<keyword evidence="3" id="KW-1185">Reference proteome</keyword>
<dbReference type="OMA" id="TPHIVVI"/>
<dbReference type="Proteomes" id="UP000449547">
    <property type="component" value="Unassembled WGS sequence"/>
</dbReference>
<protein>
    <recommendedName>
        <fullName evidence="1">Mitochondrial resolvase Ydc2 catalytic domain-containing protein</fullName>
    </recommendedName>
</protein>
<evidence type="ECO:0000313" key="2">
    <source>
        <dbReference type="EMBL" id="KAA8907710.1"/>
    </source>
</evidence>
<evidence type="ECO:0000259" key="1">
    <source>
        <dbReference type="Pfam" id="PF09159"/>
    </source>
</evidence>
<dbReference type="EMBL" id="SWFT01000019">
    <property type="protein sequence ID" value="KAA8907710.1"/>
    <property type="molecule type" value="Genomic_DNA"/>
</dbReference>
<evidence type="ECO:0000313" key="3">
    <source>
        <dbReference type="Proteomes" id="UP000449547"/>
    </source>
</evidence>
<dbReference type="VEuPathDB" id="FungiDB:DIURU_000397"/>
<reference evidence="2 3" key="1">
    <citation type="submission" date="2019-07" db="EMBL/GenBank/DDBJ databases">
        <title>Genome assembly of two rare yeast pathogens: Diutina rugosa and Trichomonascus ciferrii.</title>
        <authorList>
            <person name="Mixao V."/>
            <person name="Saus E."/>
            <person name="Hansen A."/>
            <person name="Lass-Flor C."/>
            <person name="Gabaldon T."/>
        </authorList>
    </citation>
    <scope>NUCLEOTIDE SEQUENCE [LARGE SCALE GENOMIC DNA]</scope>
    <source>
        <strain evidence="2 3">CBS 613</strain>
    </source>
</reference>
<proteinExistence type="predicted"/>
<gene>
    <name evidence="2" type="ORF">DIURU_000397</name>
</gene>
<feature type="domain" description="Mitochondrial resolvase Ydc2 catalytic" evidence="1">
    <location>
        <begin position="45"/>
        <end position="217"/>
    </location>
</feature>
<accession>A0A642UY62</accession>
<dbReference type="GeneID" id="54779050"/>
<sequence>MKITAAVIRQVAALAGVAARPTKGATIAAIDEYVEMVARLPVGPVVGVDIGIKNFSWCVLAPQTPITPASVFDWGTADLLTTPYEAKAGPSHPLDTQRQLIASINQRTASWARHQPQLVVVETQRPASNTNQRTLPAVLANIRVESWVSQACYPTIVVPMTSAQMASFWLHRFFCRTSLPKTSKPLRVGLCQQILAVSKQDIRAQANIDAHNKIDDAVDSFLYATAGVEQLAFCRHLAALDGVAAASAHQPQALSSLVTQFHHRHFRWAQPLLELPGLRSPLAVTPLAASLAQSG</sequence>
<dbReference type="RefSeq" id="XP_034014716.1">
    <property type="nucleotide sequence ID" value="XM_034156790.1"/>
</dbReference>
<dbReference type="AlphaFoldDB" id="A0A642UY62"/>
<dbReference type="InterPro" id="IPR015242">
    <property type="entry name" value="Ydc2_cat"/>
</dbReference>
<name>A0A642UY62_DIURU</name>
<dbReference type="Pfam" id="PF09159">
    <property type="entry name" value="Ydc2-catalyt"/>
    <property type="match status" value="1"/>
</dbReference>